<dbReference type="EMBL" id="KN837279">
    <property type="protein sequence ID" value="KIJ29648.1"/>
    <property type="molecule type" value="Genomic_DNA"/>
</dbReference>
<name>A0A0C9TJ59_SPHS4</name>
<organism evidence="2 3">
    <name type="scientific">Sphaerobolus stellatus (strain SS14)</name>
    <dbReference type="NCBI Taxonomy" id="990650"/>
    <lineage>
        <taxon>Eukaryota</taxon>
        <taxon>Fungi</taxon>
        <taxon>Dikarya</taxon>
        <taxon>Basidiomycota</taxon>
        <taxon>Agaricomycotina</taxon>
        <taxon>Agaricomycetes</taxon>
        <taxon>Phallomycetidae</taxon>
        <taxon>Geastrales</taxon>
        <taxon>Sphaerobolaceae</taxon>
        <taxon>Sphaerobolus</taxon>
    </lineage>
</organism>
<evidence type="ECO:0000313" key="2">
    <source>
        <dbReference type="EMBL" id="KIJ29648.1"/>
    </source>
</evidence>
<accession>A0A0C9TJ59</accession>
<evidence type="ECO:0000256" key="1">
    <source>
        <dbReference type="SAM" id="Phobius"/>
    </source>
</evidence>
<dbReference type="Proteomes" id="UP000054279">
    <property type="component" value="Unassembled WGS sequence"/>
</dbReference>
<keyword evidence="1" id="KW-1133">Transmembrane helix</keyword>
<sequence length="156" mass="17432">MPTRKYLIYPVILNDIQTASTTANASASASQSSTSTQSDPHFGTKFAIGAAIFVIFYFCIFCLLQGYARYRRHRSQDSEVNRQPDGVDDDLERFPLRAYDYGGEPGFSQVAPLPGIAFRGPASFSEVTGWRPPTPPLVNDHEAFREPIDLWLKPKL</sequence>
<feature type="transmembrane region" description="Helical" evidence="1">
    <location>
        <begin position="46"/>
        <end position="64"/>
    </location>
</feature>
<keyword evidence="1" id="KW-0812">Transmembrane</keyword>
<dbReference type="HOGENOM" id="CLU_1687810_0_0_1"/>
<keyword evidence="3" id="KW-1185">Reference proteome</keyword>
<protein>
    <submittedName>
        <fullName evidence="2">Uncharacterized protein</fullName>
    </submittedName>
</protein>
<dbReference type="AlphaFoldDB" id="A0A0C9TJ59"/>
<keyword evidence="1" id="KW-0472">Membrane</keyword>
<evidence type="ECO:0000313" key="3">
    <source>
        <dbReference type="Proteomes" id="UP000054279"/>
    </source>
</evidence>
<gene>
    <name evidence="2" type="ORF">M422DRAFT_784261</name>
</gene>
<reference evidence="2 3" key="1">
    <citation type="submission" date="2014-06" db="EMBL/GenBank/DDBJ databases">
        <title>Evolutionary Origins and Diversification of the Mycorrhizal Mutualists.</title>
        <authorList>
            <consortium name="DOE Joint Genome Institute"/>
            <consortium name="Mycorrhizal Genomics Consortium"/>
            <person name="Kohler A."/>
            <person name="Kuo A."/>
            <person name="Nagy L.G."/>
            <person name="Floudas D."/>
            <person name="Copeland A."/>
            <person name="Barry K.W."/>
            <person name="Cichocki N."/>
            <person name="Veneault-Fourrey C."/>
            <person name="LaButti K."/>
            <person name="Lindquist E.A."/>
            <person name="Lipzen A."/>
            <person name="Lundell T."/>
            <person name="Morin E."/>
            <person name="Murat C."/>
            <person name="Riley R."/>
            <person name="Ohm R."/>
            <person name="Sun H."/>
            <person name="Tunlid A."/>
            <person name="Henrissat B."/>
            <person name="Grigoriev I.V."/>
            <person name="Hibbett D.S."/>
            <person name="Martin F."/>
        </authorList>
    </citation>
    <scope>NUCLEOTIDE SEQUENCE [LARGE SCALE GENOMIC DNA]</scope>
    <source>
        <strain evidence="2 3">SS14</strain>
    </source>
</reference>
<proteinExistence type="predicted"/>